<accession>A0AAY4A9V3</accession>
<dbReference type="Gene3D" id="2.60.120.920">
    <property type="match status" value="1"/>
</dbReference>
<keyword evidence="12" id="KW-1185">Reference proteome</keyword>
<dbReference type="InterPro" id="IPR013083">
    <property type="entry name" value="Znf_RING/FYVE/PHD"/>
</dbReference>
<dbReference type="AlphaFoldDB" id="A0AAY4A9V3"/>
<dbReference type="GO" id="GO:0005737">
    <property type="term" value="C:cytoplasm"/>
    <property type="evidence" value="ECO:0007669"/>
    <property type="project" value="UniProtKB-ARBA"/>
</dbReference>
<evidence type="ECO:0000259" key="8">
    <source>
        <dbReference type="PROSITE" id="PS50089"/>
    </source>
</evidence>
<dbReference type="InterPro" id="IPR001841">
    <property type="entry name" value="Znf_RING"/>
</dbReference>
<feature type="domain" description="RING-type" evidence="8">
    <location>
        <begin position="15"/>
        <end position="55"/>
    </location>
</feature>
<dbReference type="PANTHER" id="PTHR25465">
    <property type="entry name" value="B-BOX DOMAIN CONTAINING"/>
    <property type="match status" value="1"/>
</dbReference>
<dbReference type="SMART" id="SM00449">
    <property type="entry name" value="SPRY"/>
    <property type="match status" value="1"/>
</dbReference>
<dbReference type="InterPro" id="IPR043136">
    <property type="entry name" value="B30.2/SPRY_sf"/>
</dbReference>
<dbReference type="SUPFAM" id="SSF57845">
    <property type="entry name" value="B-box zinc-binding domain"/>
    <property type="match status" value="1"/>
</dbReference>
<dbReference type="Pfam" id="PF25600">
    <property type="entry name" value="TRIM_CC"/>
    <property type="match status" value="1"/>
</dbReference>
<keyword evidence="4" id="KW-0862">Zinc</keyword>
<keyword evidence="7" id="KW-0175">Coiled coil</keyword>
<evidence type="ECO:0008006" key="13">
    <source>
        <dbReference type="Google" id="ProtNLM"/>
    </source>
</evidence>
<gene>
    <name evidence="11" type="primary">LOC114788854</name>
</gene>
<dbReference type="SUPFAM" id="SSF49899">
    <property type="entry name" value="Concanavalin A-like lectins/glucanases"/>
    <property type="match status" value="1"/>
</dbReference>
<dbReference type="GO" id="GO:0008270">
    <property type="term" value="F:zinc ion binding"/>
    <property type="evidence" value="ECO:0007669"/>
    <property type="project" value="UniProtKB-KW"/>
</dbReference>
<evidence type="ECO:0000256" key="2">
    <source>
        <dbReference type="ARBA" id="ARBA00022723"/>
    </source>
</evidence>
<evidence type="ECO:0000256" key="4">
    <source>
        <dbReference type="ARBA" id="ARBA00022833"/>
    </source>
</evidence>
<dbReference type="InterPro" id="IPR003877">
    <property type="entry name" value="SPRY_dom"/>
</dbReference>
<keyword evidence="2" id="KW-0479">Metal-binding</keyword>
<evidence type="ECO:0000256" key="3">
    <source>
        <dbReference type="ARBA" id="ARBA00022771"/>
    </source>
</evidence>
<dbReference type="Proteomes" id="UP000694580">
    <property type="component" value="Chromosome 4"/>
</dbReference>
<evidence type="ECO:0000256" key="6">
    <source>
        <dbReference type="PROSITE-ProRule" id="PRU00024"/>
    </source>
</evidence>
<dbReference type="Pfam" id="PF00622">
    <property type="entry name" value="SPRY"/>
    <property type="match status" value="1"/>
</dbReference>
<dbReference type="SMART" id="SM00184">
    <property type="entry name" value="RING"/>
    <property type="match status" value="1"/>
</dbReference>
<name>A0AAY4A9V3_9TELE</name>
<dbReference type="Pfam" id="PF13445">
    <property type="entry name" value="zf-RING_UBOX"/>
    <property type="match status" value="1"/>
</dbReference>
<evidence type="ECO:0000313" key="12">
    <source>
        <dbReference type="Proteomes" id="UP000694580"/>
    </source>
</evidence>
<dbReference type="InterPro" id="IPR058030">
    <property type="entry name" value="TRIM8/14/16/25/29/45/65_CC"/>
</dbReference>
<dbReference type="Pfam" id="PF13765">
    <property type="entry name" value="PRY"/>
    <property type="match status" value="1"/>
</dbReference>
<sequence length="540" mass="60984">MASSSTLLSVEQFQCSICLDVFNDPVSTPCGHNFCITCIRQNWDSSAVCQCPLCKEVFFRRPGLKINTTLREVVDHVKQMIGGCADMSPAKPGEVACDVCTGRKFKALKSCLDCGTSFCEAHLQLHRTAPKLQKHKLIDPVQNLEDRMCKKHDRPLELFCKKEQVCVCGFCTEGEHRNHYTVSLEEEGMQRKGQLGKAQAVLQQMIQERLSKVTDIRHSVELSKKSVDEEISVTAELFSALVSSIERNKANLIEVIEQKQKTVEDHADGIIKELEQEINDLQKRNTELEQLTTTQDHLYFLQVTLCVPPHTKNWTAVQINTYTDVETLAPVVSKLEDLINGEMEKLHEKHLNKIQQYAVDVTLDSKTAHPYLILSADGKQVQCGNKRQKVPDNPARFDRAACVLGKEGFSSGRFYFEVLVTDKNAWDLGVARESAKRKGKLKATPENGYWTVVLRNRSEYMAKDSTPTPLTLRQKPQRVGVFVDYETGLVSFYDVEAICHIYSFHGRSFSEKLYPFFSPSLNDGGKNFGPLVILPENNTK</sequence>
<dbReference type="InterPro" id="IPR001870">
    <property type="entry name" value="B30.2/SPRY"/>
</dbReference>
<dbReference type="CDD" id="cd13733">
    <property type="entry name" value="SPRY_PRY_C-I_1"/>
    <property type="match status" value="1"/>
</dbReference>
<proteinExistence type="predicted"/>
<reference evidence="11 12" key="1">
    <citation type="submission" date="2020-06" db="EMBL/GenBank/DDBJ databases">
        <authorList>
            <consortium name="Wellcome Sanger Institute Data Sharing"/>
        </authorList>
    </citation>
    <scope>NUCLEOTIDE SEQUENCE [LARGE SCALE GENOMIC DNA]</scope>
</reference>
<dbReference type="InterPro" id="IPR013320">
    <property type="entry name" value="ConA-like_dom_sf"/>
</dbReference>
<evidence type="ECO:0000313" key="11">
    <source>
        <dbReference type="Ensembl" id="ENSDCDP00010005883.1"/>
    </source>
</evidence>
<dbReference type="SMART" id="SM00589">
    <property type="entry name" value="PRY"/>
    <property type="match status" value="1"/>
</dbReference>
<dbReference type="PROSITE" id="PS50089">
    <property type="entry name" value="ZF_RING_2"/>
    <property type="match status" value="1"/>
</dbReference>
<dbReference type="InterPro" id="IPR006574">
    <property type="entry name" value="PRY"/>
</dbReference>
<dbReference type="PROSITE" id="PS00518">
    <property type="entry name" value="ZF_RING_1"/>
    <property type="match status" value="1"/>
</dbReference>
<dbReference type="InterPro" id="IPR051051">
    <property type="entry name" value="E3_ubiq-ligase_TRIM/RNF"/>
</dbReference>
<dbReference type="FunFam" id="2.60.120.920:FF:000004">
    <property type="entry name" value="Butyrophilin subfamily 1 member A1"/>
    <property type="match status" value="1"/>
</dbReference>
<evidence type="ECO:0000259" key="10">
    <source>
        <dbReference type="PROSITE" id="PS50188"/>
    </source>
</evidence>
<dbReference type="InterPro" id="IPR000315">
    <property type="entry name" value="Znf_B-box"/>
</dbReference>
<keyword evidence="5" id="KW-0391">Immunity</keyword>
<dbReference type="PROSITE" id="PS50188">
    <property type="entry name" value="B302_SPRY"/>
    <property type="match status" value="1"/>
</dbReference>
<dbReference type="Gene3D" id="4.10.830.40">
    <property type="match status" value="1"/>
</dbReference>
<dbReference type="InterPro" id="IPR003879">
    <property type="entry name" value="Butyrophylin_SPRY"/>
</dbReference>
<dbReference type="Gene3D" id="3.30.160.60">
    <property type="entry name" value="Classic Zinc Finger"/>
    <property type="match status" value="1"/>
</dbReference>
<dbReference type="InterPro" id="IPR017907">
    <property type="entry name" value="Znf_RING_CS"/>
</dbReference>
<keyword evidence="3 6" id="KW-0863">Zinc-finger</keyword>
<feature type="domain" description="B30.2/SPRY" evidence="10">
    <location>
        <begin position="341"/>
        <end position="533"/>
    </location>
</feature>
<keyword evidence="1" id="KW-0399">Innate immunity</keyword>
<organism evidence="11 12">
    <name type="scientific">Denticeps clupeoides</name>
    <name type="common">denticle herring</name>
    <dbReference type="NCBI Taxonomy" id="299321"/>
    <lineage>
        <taxon>Eukaryota</taxon>
        <taxon>Metazoa</taxon>
        <taxon>Chordata</taxon>
        <taxon>Craniata</taxon>
        <taxon>Vertebrata</taxon>
        <taxon>Euteleostomi</taxon>
        <taxon>Actinopterygii</taxon>
        <taxon>Neopterygii</taxon>
        <taxon>Teleostei</taxon>
        <taxon>Clupei</taxon>
        <taxon>Clupeiformes</taxon>
        <taxon>Denticipitoidei</taxon>
        <taxon>Denticipitidae</taxon>
        <taxon>Denticeps</taxon>
    </lineage>
</organism>
<dbReference type="Ensembl" id="ENSDCDT00010006085.1">
    <property type="protein sequence ID" value="ENSDCDP00010005883.1"/>
    <property type="gene ID" value="ENSDCDG00010002565.1"/>
</dbReference>
<dbReference type="InterPro" id="IPR027370">
    <property type="entry name" value="Znf-RING_euk"/>
</dbReference>
<dbReference type="PROSITE" id="PS50119">
    <property type="entry name" value="ZF_BBOX"/>
    <property type="match status" value="1"/>
</dbReference>
<evidence type="ECO:0000259" key="9">
    <source>
        <dbReference type="PROSITE" id="PS50119"/>
    </source>
</evidence>
<feature type="domain" description="B box-type" evidence="9">
    <location>
        <begin position="144"/>
        <end position="184"/>
    </location>
</feature>
<reference evidence="11" key="2">
    <citation type="submission" date="2025-08" db="UniProtKB">
        <authorList>
            <consortium name="Ensembl"/>
        </authorList>
    </citation>
    <scope>IDENTIFICATION</scope>
</reference>
<evidence type="ECO:0000256" key="5">
    <source>
        <dbReference type="ARBA" id="ARBA00022859"/>
    </source>
</evidence>
<dbReference type="GeneTree" id="ENSGT01040000240385"/>
<evidence type="ECO:0000256" key="7">
    <source>
        <dbReference type="SAM" id="Coils"/>
    </source>
</evidence>
<dbReference type="GO" id="GO:0045087">
    <property type="term" value="P:innate immune response"/>
    <property type="evidence" value="ECO:0007669"/>
    <property type="project" value="UniProtKB-KW"/>
</dbReference>
<dbReference type="Gene3D" id="3.30.40.10">
    <property type="entry name" value="Zinc/RING finger domain, C3HC4 (zinc finger)"/>
    <property type="match status" value="1"/>
</dbReference>
<reference evidence="11" key="3">
    <citation type="submission" date="2025-09" db="UniProtKB">
        <authorList>
            <consortium name="Ensembl"/>
        </authorList>
    </citation>
    <scope>IDENTIFICATION</scope>
</reference>
<dbReference type="CDD" id="cd19769">
    <property type="entry name" value="Bbox2_TRIM16-like"/>
    <property type="match status" value="1"/>
</dbReference>
<evidence type="ECO:0000256" key="1">
    <source>
        <dbReference type="ARBA" id="ARBA00022588"/>
    </source>
</evidence>
<dbReference type="SMART" id="SM00336">
    <property type="entry name" value="BBOX"/>
    <property type="match status" value="1"/>
</dbReference>
<dbReference type="PRINTS" id="PR01407">
    <property type="entry name" value="BUTYPHLNCDUF"/>
</dbReference>
<dbReference type="PANTHER" id="PTHR25465:SF32">
    <property type="entry name" value="BLOODTHIRSTY-RELATED GENE FAMILY, MEMBER 16 ISOFORM X1-RELATED"/>
    <property type="match status" value="1"/>
</dbReference>
<protein>
    <recommendedName>
        <fullName evidence="13">E3 ubiquitin-protein ligase TRIM39-like</fullName>
    </recommendedName>
</protein>
<feature type="coiled-coil region" evidence="7">
    <location>
        <begin position="242"/>
        <end position="294"/>
    </location>
</feature>
<dbReference type="Pfam" id="PF00643">
    <property type="entry name" value="zf-B_box"/>
    <property type="match status" value="1"/>
</dbReference>
<dbReference type="SUPFAM" id="SSF57850">
    <property type="entry name" value="RING/U-box"/>
    <property type="match status" value="1"/>
</dbReference>